<sequence length="343" mass="37151">MNNQTIMCCVVALILGMLLFHMLKGVCGCKVVEGQCGAVPSHDQNPDIITEIYNTLKTGDECKRCLNGANENLSATELGDYWGSNCTSDINGGCGPVGSVDQVGTVRNKARGGCRTCLDIGYGGGMDTNEHLYNYWAGNCTAAKVGEELYDQQRIQTPIFVDSVYNESEDSARVRFTVAKNCCDINDTGAWESGGIWFNTPCGSLESPEQEGTVLNSIIQSDVHFNDITVNNDVRDFCNHQRTVYLTRPNQYNTPQVVSDQTITAENLLENLPPINLEPVAPAPVALAPVAPVSVAPSPVAPAPAYGAAMPCSEQDSCNEYCPLANSEQIRQWYDCTSNLINQ</sequence>
<name>A0A6C0C574_9ZZZZ</name>
<dbReference type="EMBL" id="MN739344">
    <property type="protein sequence ID" value="QHS99516.1"/>
    <property type="molecule type" value="Genomic_DNA"/>
</dbReference>
<proteinExistence type="predicted"/>
<protein>
    <submittedName>
        <fullName evidence="1">Uncharacterized protein</fullName>
    </submittedName>
</protein>
<evidence type="ECO:0000313" key="1">
    <source>
        <dbReference type="EMBL" id="QHS99516.1"/>
    </source>
</evidence>
<dbReference type="AlphaFoldDB" id="A0A6C0C574"/>
<accession>A0A6C0C574</accession>
<reference evidence="1" key="1">
    <citation type="journal article" date="2020" name="Nature">
        <title>Giant virus diversity and host interactions through global metagenomics.</title>
        <authorList>
            <person name="Schulz F."/>
            <person name="Roux S."/>
            <person name="Paez-Espino D."/>
            <person name="Jungbluth S."/>
            <person name="Walsh D.A."/>
            <person name="Denef V.J."/>
            <person name="McMahon K.D."/>
            <person name="Konstantinidis K.T."/>
            <person name="Eloe-Fadrosh E.A."/>
            <person name="Kyrpides N.C."/>
            <person name="Woyke T."/>
        </authorList>
    </citation>
    <scope>NUCLEOTIDE SEQUENCE</scope>
    <source>
        <strain evidence="1">GVMAG-M-3300020187-37</strain>
    </source>
</reference>
<organism evidence="1">
    <name type="scientific">viral metagenome</name>
    <dbReference type="NCBI Taxonomy" id="1070528"/>
    <lineage>
        <taxon>unclassified sequences</taxon>
        <taxon>metagenomes</taxon>
        <taxon>organismal metagenomes</taxon>
    </lineage>
</organism>